<comment type="caution">
    <text evidence="1">The sequence shown here is derived from an EMBL/GenBank/DDBJ whole genome shotgun (WGS) entry which is preliminary data.</text>
</comment>
<dbReference type="Proteomes" id="UP001501084">
    <property type="component" value="Unassembled WGS sequence"/>
</dbReference>
<name>A0ABP5N1E6_9MICO</name>
<protein>
    <recommendedName>
        <fullName evidence="3">Solute-binding protein family 3/N-terminal domain-containing protein</fullName>
    </recommendedName>
</protein>
<proteinExistence type="predicted"/>
<evidence type="ECO:0008006" key="3">
    <source>
        <dbReference type="Google" id="ProtNLM"/>
    </source>
</evidence>
<organism evidence="1 2">
    <name type="scientific">Leucobacter alluvii</name>
    <dbReference type="NCBI Taxonomy" id="340321"/>
    <lineage>
        <taxon>Bacteria</taxon>
        <taxon>Bacillati</taxon>
        <taxon>Actinomycetota</taxon>
        <taxon>Actinomycetes</taxon>
        <taxon>Micrococcales</taxon>
        <taxon>Microbacteriaceae</taxon>
        <taxon>Leucobacter</taxon>
    </lineage>
</organism>
<evidence type="ECO:0000313" key="1">
    <source>
        <dbReference type="EMBL" id="GAA2188726.1"/>
    </source>
</evidence>
<accession>A0ABP5N1E6</accession>
<dbReference type="EMBL" id="BAAAOP010000007">
    <property type="protein sequence ID" value="GAA2188726.1"/>
    <property type="molecule type" value="Genomic_DNA"/>
</dbReference>
<evidence type="ECO:0000313" key="2">
    <source>
        <dbReference type="Proteomes" id="UP001501084"/>
    </source>
</evidence>
<reference evidence="2" key="1">
    <citation type="journal article" date="2019" name="Int. J. Syst. Evol. Microbiol.">
        <title>The Global Catalogue of Microorganisms (GCM) 10K type strain sequencing project: providing services to taxonomists for standard genome sequencing and annotation.</title>
        <authorList>
            <consortium name="The Broad Institute Genomics Platform"/>
            <consortium name="The Broad Institute Genome Sequencing Center for Infectious Disease"/>
            <person name="Wu L."/>
            <person name="Ma J."/>
        </authorList>
    </citation>
    <scope>NUCLEOTIDE SEQUENCE [LARGE SCALE GENOMIC DNA]</scope>
    <source>
        <strain evidence="2">JCM 14919</strain>
    </source>
</reference>
<sequence length="133" mass="14201">MQQTLESGYSAVLAEEFSADCEDAGQTAYDILMLAGDSEANLSVQSGRATATITDYPVAVERASDPESEMEAIRIEGNESIWGIGIDKADEELVDSVQQALQSLMDDGTYGEILDAWGLQEMAITEATINGGE</sequence>
<gene>
    <name evidence="1" type="ORF">GCM10009786_18890</name>
</gene>
<dbReference type="SUPFAM" id="SSF53850">
    <property type="entry name" value="Periplasmic binding protein-like II"/>
    <property type="match status" value="1"/>
</dbReference>
<dbReference type="Gene3D" id="3.40.190.10">
    <property type="entry name" value="Periplasmic binding protein-like II"/>
    <property type="match status" value="2"/>
</dbReference>
<keyword evidence="2" id="KW-1185">Reference proteome</keyword>